<dbReference type="EMBL" id="FOIT01000001">
    <property type="protein sequence ID" value="SEV79860.1"/>
    <property type="molecule type" value="Genomic_DNA"/>
</dbReference>
<evidence type="ECO:0008006" key="6">
    <source>
        <dbReference type="Google" id="ProtNLM"/>
    </source>
</evidence>
<dbReference type="AlphaFoldDB" id="A0A662Z099"/>
<dbReference type="RefSeq" id="WP_091472552.1">
    <property type="nucleotide sequence ID" value="NZ_FOIT01000001.1"/>
</dbReference>
<feature type="chain" id="PRO_5025052669" description="DUF4352 domain-containing protein" evidence="3">
    <location>
        <begin position="27"/>
        <end position="209"/>
    </location>
</feature>
<gene>
    <name evidence="4" type="ORF">SAMN05192557_0033</name>
</gene>
<keyword evidence="5" id="KW-1185">Reference proteome</keyword>
<evidence type="ECO:0000313" key="4">
    <source>
        <dbReference type="EMBL" id="SEV79860.1"/>
    </source>
</evidence>
<sequence>MSLVQRYMSVFVLGVFTFTLSQNAFAQDVDELMEENQELMDEIEELNETIVNLEEQIAELEAMIESLTEDEEAVEADNDADESDRYGIGDEFEVNGVTLRVEDAYYTDQRNEFVDISPDQVLMIEIFYENNSGEDYSPAFDFNVYYDGTLADTHPVGDIILDNVSDGRNSSGTLAFEIMGEPETIELEYSQLLDLFSDSESIIVDVTPE</sequence>
<proteinExistence type="predicted"/>
<name>A0A662Z099_9STAP</name>
<organism evidence="4 5">
    <name type="scientific">Aliicoccus persicus</name>
    <dbReference type="NCBI Taxonomy" id="930138"/>
    <lineage>
        <taxon>Bacteria</taxon>
        <taxon>Bacillati</taxon>
        <taxon>Bacillota</taxon>
        <taxon>Bacilli</taxon>
        <taxon>Bacillales</taxon>
        <taxon>Staphylococcaceae</taxon>
        <taxon>Aliicoccus</taxon>
    </lineage>
</organism>
<dbReference type="Proteomes" id="UP000243605">
    <property type="component" value="Unassembled WGS sequence"/>
</dbReference>
<dbReference type="Gene3D" id="2.60.40.1240">
    <property type="match status" value="1"/>
</dbReference>
<feature type="coiled-coil region" evidence="2">
    <location>
        <begin position="22"/>
        <end position="77"/>
    </location>
</feature>
<keyword evidence="2" id="KW-0175">Coiled coil</keyword>
<evidence type="ECO:0000256" key="2">
    <source>
        <dbReference type="SAM" id="Coils"/>
    </source>
</evidence>
<feature type="signal peptide" evidence="3">
    <location>
        <begin position="1"/>
        <end position="26"/>
    </location>
</feature>
<accession>A0A662Z099</accession>
<keyword evidence="1 3" id="KW-0732">Signal</keyword>
<reference evidence="4 5" key="1">
    <citation type="submission" date="2016-10" db="EMBL/GenBank/DDBJ databases">
        <authorList>
            <person name="Varghese N."/>
            <person name="Submissions S."/>
        </authorList>
    </citation>
    <scope>NUCLEOTIDE SEQUENCE [LARGE SCALE GENOMIC DNA]</scope>
    <source>
        <strain evidence="4 5">IBRC-M10081</strain>
    </source>
</reference>
<protein>
    <recommendedName>
        <fullName evidence="6">DUF4352 domain-containing protein</fullName>
    </recommendedName>
</protein>
<evidence type="ECO:0000256" key="3">
    <source>
        <dbReference type="SAM" id="SignalP"/>
    </source>
</evidence>
<evidence type="ECO:0000256" key="1">
    <source>
        <dbReference type="ARBA" id="ARBA00022729"/>
    </source>
</evidence>
<dbReference type="InterPro" id="IPR029050">
    <property type="entry name" value="Immunoprotect_excell_Ig-like"/>
</dbReference>
<evidence type="ECO:0000313" key="5">
    <source>
        <dbReference type="Proteomes" id="UP000243605"/>
    </source>
</evidence>